<dbReference type="GO" id="GO:0007165">
    <property type="term" value="P:signal transduction"/>
    <property type="evidence" value="ECO:0007669"/>
    <property type="project" value="InterPro"/>
</dbReference>
<dbReference type="SUPFAM" id="SSF48452">
    <property type="entry name" value="TPR-like"/>
    <property type="match status" value="1"/>
</dbReference>
<dbReference type="AlphaFoldDB" id="A0A100JXH4"/>
<dbReference type="Gene3D" id="3.40.50.300">
    <property type="entry name" value="P-loop containing nucleotide triphosphate hydrolases"/>
    <property type="match status" value="1"/>
</dbReference>
<feature type="domain" description="TIR" evidence="1">
    <location>
        <begin position="14"/>
        <end position="146"/>
    </location>
</feature>
<gene>
    <name evidence="2" type="ORF">SsS58_07939</name>
</gene>
<dbReference type="InterPro" id="IPR053137">
    <property type="entry name" value="NLR-like"/>
</dbReference>
<dbReference type="PROSITE" id="PS50104">
    <property type="entry name" value="TIR"/>
    <property type="match status" value="1"/>
</dbReference>
<proteinExistence type="predicted"/>
<evidence type="ECO:0000313" key="3">
    <source>
        <dbReference type="Proteomes" id="UP000067448"/>
    </source>
</evidence>
<reference evidence="3" key="3">
    <citation type="submission" date="2016-02" db="EMBL/GenBank/DDBJ databases">
        <title>Draft genome of pathogenic Streptomyces sp. in Japan.</title>
        <authorList>
            <person name="Tomihama T."/>
            <person name="Ikenaga M."/>
            <person name="Sakai M."/>
            <person name="Okubo T."/>
            <person name="Ikeda S."/>
        </authorList>
    </citation>
    <scope>NUCLEOTIDE SEQUENCE [LARGE SCALE GENOMIC DNA]</scope>
    <source>
        <strain evidence="3">S58</strain>
    </source>
</reference>
<organism evidence="2 3">
    <name type="scientific">Streptomyces scabiei</name>
    <dbReference type="NCBI Taxonomy" id="1930"/>
    <lineage>
        <taxon>Bacteria</taxon>
        <taxon>Bacillati</taxon>
        <taxon>Actinomycetota</taxon>
        <taxon>Actinomycetes</taxon>
        <taxon>Kitasatosporales</taxon>
        <taxon>Streptomycetaceae</taxon>
        <taxon>Streptomyces</taxon>
    </lineage>
</organism>
<dbReference type="Pfam" id="PF13676">
    <property type="entry name" value="TIR_2"/>
    <property type="match status" value="1"/>
</dbReference>
<name>A0A100JXH4_STRSC</name>
<dbReference type="InterPro" id="IPR011990">
    <property type="entry name" value="TPR-like_helical_dom_sf"/>
</dbReference>
<dbReference type="PANTHER" id="PTHR46082">
    <property type="entry name" value="ATP/GTP-BINDING PROTEIN-RELATED"/>
    <property type="match status" value="1"/>
</dbReference>
<comment type="caution">
    <text evidence="2">The sequence shown here is derived from an EMBL/GenBank/DDBJ whole genome shotgun (WGS) entry which is preliminary data.</text>
</comment>
<dbReference type="Gene3D" id="1.25.40.10">
    <property type="entry name" value="Tetratricopeptide repeat domain"/>
    <property type="match status" value="2"/>
</dbReference>
<dbReference type="SUPFAM" id="SSF52200">
    <property type="entry name" value="Toll/Interleukin receptor TIR domain"/>
    <property type="match status" value="1"/>
</dbReference>
<accession>A0A100JXH4</accession>
<dbReference type="InterPro" id="IPR035897">
    <property type="entry name" value="Toll_tir_struct_dom_sf"/>
</dbReference>
<sequence length="988" mass="106588">MGSAGAEGPARSGHRYDVFLSYAWEDIDLAVRFQELLEAHGLSVFRDVTGMRDYDDIPTVIRAALDGSRTLVALYTPSFPESQYCRWEMYTALTRSYHLSGQTRRVMAVVRGMRFSQVLSSRLKCLRLPAVTAALADVSDSVHRLVDGMDHQTFGDAPEPPVPSWYPEPAVGSRHFRGRLQELWQIRDAFDGDDGAGSDLPPVVFLVGGGGIGKTMLAEQYGRLFAEDHPGGVFVLGGLGSHLDGSRDPLRVAALVDDRITAIARRLELVGPDAPAAAARAALRTRLAAAGTPYLWILDDLPAGVDTAVFRTLVAPTALGRTLVTSRAPGPGGQGARIDVGELGELDSLALLSSRLSPSPGAERQARRRLAQALGRHPLAMAVAAELVALPETGGFAGLLASFAEPSPDVLETAERLGVHLSTAHGVSICATLLRGVDRLTPEGLTVMRLASLLAPALFSPNLLTDILAESDGEGRDRQEFRESVRRGLAEAERLALARPDGTGSLSVHALVSRTVRLADHDDTARERARRAAVRVLGERLEGPAAGAASRFRTFEALPHVRTVAVALAERDDQHLLNEAGRVRSESGDPGTGLGLLRLLHDGCIAALGPSDITTLRVLAGLAVAHGMCGDHDTAVRLKHQAYEGLAALLGPHHPDTLTALNNVGVTELDRGEYRTAWRVFGQVYRARSRRNSVQHPDTLLALANASVAASLEGRHALALRLRTSLLARTARVLGTRHPQYADALNGMGTTAYALGHRAEAADWFDRAYRLRRDLYGEQHCDTLDALENRLVAASANYDGTAGPDREEEEGFREVYRCRLDLQGPSHPATVTTLRHCLVACRRGTAADGPAGDEGPPLPMPRMEPVQTLPHGVTSGGVRLEVDDMDRRIETFELACSAQELMADSSEDDEVRALMTQLWLAHATALMDQMDGQRDVALAVAEDTEAGLARELGRDHPLTRTATSLYRWIEELVDAAVERPGEGRTFID</sequence>
<reference evidence="2 3" key="2">
    <citation type="journal article" date="2016" name="Genome Announc.">
        <title>Draft Genome Sequences of Streptomyces scabiei S58, Streptomyces turgidiscabies T45, and Streptomyces acidiscabies a10, the Pathogens of Potato Common Scab, Isolated in Japan.</title>
        <authorList>
            <person name="Tomihama T."/>
            <person name="Nishi Y."/>
            <person name="Sakai M."/>
            <person name="Ikenaga M."/>
            <person name="Okubo T."/>
            <person name="Ikeda S."/>
        </authorList>
    </citation>
    <scope>NUCLEOTIDE SEQUENCE [LARGE SCALE GENOMIC DNA]</scope>
    <source>
        <strain evidence="2 3">S58</strain>
    </source>
</reference>
<dbReference type="Pfam" id="PF13424">
    <property type="entry name" value="TPR_12"/>
    <property type="match status" value="2"/>
</dbReference>
<dbReference type="Gene3D" id="3.40.50.10140">
    <property type="entry name" value="Toll/interleukin-1 receptor homology (TIR) domain"/>
    <property type="match status" value="1"/>
</dbReference>
<dbReference type="PANTHER" id="PTHR46082:SF6">
    <property type="entry name" value="AAA+ ATPASE DOMAIN-CONTAINING PROTEIN-RELATED"/>
    <property type="match status" value="1"/>
</dbReference>
<dbReference type="InterPro" id="IPR027417">
    <property type="entry name" value="P-loop_NTPase"/>
</dbReference>
<dbReference type="InterPro" id="IPR000157">
    <property type="entry name" value="TIR_dom"/>
</dbReference>
<evidence type="ECO:0000313" key="2">
    <source>
        <dbReference type="EMBL" id="GAQ67484.1"/>
    </source>
</evidence>
<protein>
    <recommendedName>
        <fullName evidence="1">TIR domain-containing protein</fullName>
    </recommendedName>
</protein>
<dbReference type="Proteomes" id="UP000067448">
    <property type="component" value="Unassembled WGS sequence"/>
</dbReference>
<dbReference type="SUPFAM" id="SSF52540">
    <property type="entry name" value="P-loop containing nucleoside triphosphate hydrolases"/>
    <property type="match status" value="1"/>
</dbReference>
<dbReference type="EMBL" id="BCMM01000058">
    <property type="protein sequence ID" value="GAQ67484.1"/>
    <property type="molecule type" value="Genomic_DNA"/>
</dbReference>
<reference evidence="3" key="1">
    <citation type="submission" date="2015-11" db="EMBL/GenBank/DDBJ databases">
        <authorList>
            <consortium name="Cross-ministerial Strategic Innovation Promotion Program (SIP) consortium"/>
            <person name="Tomihama T."/>
            <person name="Ikenaga M."/>
            <person name="Sakai M."/>
            <person name="Okubo T."/>
            <person name="Ikeda S."/>
        </authorList>
    </citation>
    <scope>NUCLEOTIDE SEQUENCE [LARGE SCALE GENOMIC DNA]</scope>
    <source>
        <strain evidence="3">S58</strain>
    </source>
</reference>
<evidence type="ECO:0000259" key="1">
    <source>
        <dbReference type="PROSITE" id="PS50104"/>
    </source>
</evidence>